<dbReference type="InterPro" id="IPR000515">
    <property type="entry name" value="MetI-like"/>
</dbReference>
<dbReference type="Pfam" id="PF00528">
    <property type="entry name" value="BPD_transp_1"/>
    <property type="match status" value="1"/>
</dbReference>
<reference evidence="10" key="1">
    <citation type="submission" date="2020-05" db="EMBL/GenBank/DDBJ databases">
        <authorList>
            <person name="Chiriac C."/>
            <person name="Salcher M."/>
            <person name="Ghai R."/>
            <person name="Kavagutti S V."/>
        </authorList>
    </citation>
    <scope>NUCLEOTIDE SEQUENCE</scope>
</reference>
<evidence type="ECO:0000256" key="8">
    <source>
        <dbReference type="SAM" id="Phobius"/>
    </source>
</evidence>
<feature type="transmembrane region" description="Helical" evidence="8">
    <location>
        <begin position="12"/>
        <end position="33"/>
    </location>
</feature>
<dbReference type="EMBL" id="CAESAF010000022">
    <property type="protein sequence ID" value="CAB4333327.1"/>
    <property type="molecule type" value="Genomic_DNA"/>
</dbReference>
<feature type="transmembrane region" description="Helical" evidence="8">
    <location>
        <begin position="39"/>
        <end position="56"/>
    </location>
</feature>
<dbReference type="SUPFAM" id="SSF161098">
    <property type="entry name" value="MetI-like"/>
    <property type="match status" value="1"/>
</dbReference>
<sequence>MFYKLVGLRGPLALFLKYGFLGAADSALIWLISAAINKSSFIIAGVVTAALIFLNYSFITKGAIPLKFLSVGLIFFSIFVVTPTGYTILMSTYNFKTGNEIAKEAALREIINNGIVSDAEGTAYDLLLGKTSNGKYAGILENQVTKELLYADENGVRPAVESEITRDISGFITGANGITKLTDEDFANEDAKITALRFPLGDGSYAAPQGSNVAARLIQSVVYDPVTDQLENTELGITYIDNGNGNFVAEDDPTNRLDPGWRAYSGFDNFKSLFLDEKLRDPFIKVFIWTIAFAFLSVGTTFAVGMALALALEAPIKFRRFYRGFLILPYAIPSFMSILIWRGLFNKDFGAINMLLGLNVDWFDTPWLARFAVILVNLWLGFPYMYLIGSGALQSIPAELEEAASIDGATEKQTFYTIKLPLLLQILGPLLIASFAYNFNNFNIIYLLTGGGPTNAIDGEVAGATDILISYAYKTAFGSNFQDLGLSSAISMVMFVIVGTMSMYTLKKSKIMDTL</sequence>
<dbReference type="GO" id="GO:0015423">
    <property type="term" value="F:ABC-type maltose transporter activity"/>
    <property type="evidence" value="ECO:0007669"/>
    <property type="project" value="TreeGrafter"/>
</dbReference>
<dbReference type="CDD" id="cd06261">
    <property type="entry name" value="TM_PBP2"/>
    <property type="match status" value="1"/>
</dbReference>
<feature type="transmembrane region" description="Helical" evidence="8">
    <location>
        <begin position="420"/>
        <end position="439"/>
    </location>
</feature>
<name>A0A6J5YWP5_9ZZZZ</name>
<feature type="transmembrane region" description="Helical" evidence="8">
    <location>
        <begin position="484"/>
        <end position="506"/>
    </location>
</feature>
<dbReference type="SUPFAM" id="SSF160964">
    <property type="entry name" value="MalF N-terminal region-like"/>
    <property type="match status" value="1"/>
</dbReference>
<evidence type="ECO:0000256" key="2">
    <source>
        <dbReference type="ARBA" id="ARBA00022448"/>
    </source>
</evidence>
<evidence type="ECO:0000259" key="9">
    <source>
        <dbReference type="PROSITE" id="PS50928"/>
    </source>
</evidence>
<keyword evidence="2" id="KW-0813">Transport</keyword>
<feature type="transmembrane region" description="Helical" evidence="8">
    <location>
        <begin position="324"/>
        <end position="345"/>
    </location>
</feature>
<evidence type="ECO:0000256" key="1">
    <source>
        <dbReference type="ARBA" id="ARBA00004651"/>
    </source>
</evidence>
<evidence type="ECO:0000256" key="5">
    <source>
        <dbReference type="ARBA" id="ARBA00022692"/>
    </source>
</evidence>
<dbReference type="InterPro" id="IPR035906">
    <property type="entry name" value="MetI-like_sf"/>
</dbReference>
<dbReference type="Gene3D" id="1.20.58.370">
    <property type="entry name" value="MalF N-terminal region-like"/>
    <property type="match status" value="1"/>
</dbReference>
<dbReference type="PANTHER" id="PTHR47314">
    <property type="entry name" value="MALTOSE/MALTODEXTRIN TRANSPORT SYSTEM PERMEASE PROTEIN MALF"/>
    <property type="match status" value="1"/>
</dbReference>
<organism evidence="10">
    <name type="scientific">freshwater metagenome</name>
    <dbReference type="NCBI Taxonomy" id="449393"/>
    <lineage>
        <taxon>unclassified sequences</taxon>
        <taxon>metagenomes</taxon>
        <taxon>ecological metagenomes</taxon>
    </lineage>
</organism>
<dbReference type="GO" id="GO:0042956">
    <property type="term" value="P:maltodextrin transmembrane transport"/>
    <property type="evidence" value="ECO:0007669"/>
    <property type="project" value="TreeGrafter"/>
</dbReference>
<dbReference type="PROSITE" id="PS50928">
    <property type="entry name" value="ABC_TM1"/>
    <property type="match status" value="1"/>
</dbReference>
<protein>
    <submittedName>
        <fullName evidence="10">Unannotated protein</fullName>
    </submittedName>
</protein>
<feature type="transmembrane region" description="Helical" evidence="8">
    <location>
        <begin position="365"/>
        <end position="387"/>
    </location>
</feature>
<proteinExistence type="predicted"/>
<keyword evidence="7 8" id="KW-0472">Membrane</keyword>
<gene>
    <name evidence="10" type="ORF">UFOPK3574_00367</name>
</gene>
<evidence type="ECO:0000256" key="6">
    <source>
        <dbReference type="ARBA" id="ARBA00022989"/>
    </source>
</evidence>
<keyword evidence="6 8" id="KW-1133">Transmembrane helix</keyword>
<comment type="subcellular location">
    <subcellularLocation>
        <location evidence="1">Cell membrane</location>
        <topology evidence="1">Multi-pass membrane protein</topology>
    </subcellularLocation>
</comment>
<evidence type="ECO:0000256" key="4">
    <source>
        <dbReference type="ARBA" id="ARBA00022597"/>
    </source>
</evidence>
<feature type="domain" description="ABC transmembrane type-1" evidence="9">
    <location>
        <begin position="287"/>
        <end position="505"/>
    </location>
</feature>
<dbReference type="PANTHER" id="PTHR47314:SF1">
    <property type="entry name" value="MALTOSE_MALTODEXTRIN TRANSPORT SYSTEM PERMEASE PROTEIN MALF"/>
    <property type="match status" value="1"/>
</dbReference>
<feature type="transmembrane region" description="Helical" evidence="8">
    <location>
        <begin position="68"/>
        <end position="89"/>
    </location>
</feature>
<dbReference type="AlphaFoldDB" id="A0A6J5YWP5"/>
<evidence type="ECO:0000256" key="3">
    <source>
        <dbReference type="ARBA" id="ARBA00022475"/>
    </source>
</evidence>
<dbReference type="InterPro" id="IPR035277">
    <property type="entry name" value="MalF_N"/>
</dbReference>
<keyword evidence="3" id="KW-1003">Cell membrane</keyword>
<keyword evidence="4" id="KW-0762">Sugar transport</keyword>
<dbReference type="GO" id="GO:1990060">
    <property type="term" value="C:maltose transport complex"/>
    <property type="evidence" value="ECO:0007669"/>
    <property type="project" value="TreeGrafter"/>
</dbReference>
<feature type="transmembrane region" description="Helical" evidence="8">
    <location>
        <begin position="286"/>
        <end position="312"/>
    </location>
</feature>
<evidence type="ECO:0000313" key="10">
    <source>
        <dbReference type="EMBL" id="CAB4333327.1"/>
    </source>
</evidence>
<dbReference type="Gene3D" id="1.10.3720.10">
    <property type="entry name" value="MetI-like"/>
    <property type="match status" value="1"/>
</dbReference>
<keyword evidence="5 8" id="KW-0812">Transmembrane</keyword>
<accession>A0A6J5YWP5</accession>
<evidence type="ECO:0000256" key="7">
    <source>
        <dbReference type="ARBA" id="ARBA00023136"/>
    </source>
</evidence>